<evidence type="ECO:0000313" key="2">
    <source>
        <dbReference type="EMBL" id="KOG00863.1"/>
    </source>
</evidence>
<dbReference type="AlphaFoldDB" id="A0A0L8IHD1"/>
<gene>
    <name evidence="2" type="ORF">OCBIM_22028637mg</name>
</gene>
<protein>
    <submittedName>
        <fullName evidence="2">Uncharacterized protein</fullName>
    </submittedName>
</protein>
<organism evidence="2">
    <name type="scientific">Octopus bimaculoides</name>
    <name type="common">California two-spotted octopus</name>
    <dbReference type="NCBI Taxonomy" id="37653"/>
    <lineage>
        <taxon>Eukaryota</taxon>
        <taxon>Metazoa</taxon>
        <taxon>Spiralia</taxon>
        <taxon>Lophotrochozoa</taxon>
        <taxon>Mollusca</taxon>
        <taxon>Cephalopoda</taxon>
        <taxon>Coleoidea</taxon>
        <taxon>Octopodiformes</taxon>
        <taxon>Octopoda</taxon>
        <taxon>Incirrata</taxon>
        <taxon>Octopodidae</taxon>
        <taxon>Octopus</taxon>
    </lineage>
</organism>
<accession>A0A0L8IHD1</accession>
<feature type="non-terminal residue" evidence="2">
    <location>
        <position position="1"/>
    </location>
</feature>
<reference evidence="2" key="1">
    <citation type="submission" date="2015-07" db="EMBL/GenBank/DDBJ databases">
        <title>MeaNS - Measles Nucleotide Surveillance Program.</title>
        <authorList>
            <person name="Tran T."/>
            <person name="Druce J."/>
        </authorList>
    </citation>
    <scope>NUCLEOTIDE SEQUENCE</scope>
    <source>
        <strain evidence="2">UCB-OBI-ISO-001</strain>
        <tissue evidence="2">Gonad</tissue>
    </source>
</reference>
<dbReference type="EMBL" id="KQ415707">
    <property type="protein sequence ID" value="KOG00863.1"/>
    <property type="molecule type" value="Genomic_DNA"/>
</dbReference>
<proteinExistence type="predicted"/>
<sequence length="54" mass="6832">IKLKESDKSSCDTTRERERKRERERERERKRERVGWERNIRQMKQGDKSERQVK</sequence>
<feature type="region of interest" description="Disordered" evidence="1">
    <location>
        <begin position="1"/>
        <end position="54"/>
    </location>
</feature>
<evidence type="ECO:0000256" key="1">
    <source>
        <dbReference type="SAM" id="MobiDB-lite"/>
    </source>
</evidence>
<name>A0A0L8IHD1_OCTBM</name>